<proteinExistence type="predicted"/>
<feature type="signal peptide" evidence="1">
    <location>
        <begin position="1"/>
        <end position="23"/>
    </location>
</feature>
<evidence type="ECO:0000256" key="1">
    <source>
        <dbReference type="SAM" id="SignalP"/>
    </source>
</evidence>
<keyword evidence="1" id="KW-0732">Signal</keyword>
<keyword evidence="4" id="KW-1185">Reference proteome</keyword>
<reference evidence="4" key="1">
    <citation type="submission" date="2015-07" db="EMBL/GenBank/DDBJ databases">
        <title>Genome sequencing project for genomic taxonomy and phylogenomics of Bacillus-like bacteria.</title>
        <authorList>
            <person name="Liu B."/>
            <person name="Wang J."/>
            <person name="Zhu Y."/>
            <person name="Liu G."/>
            <person name="Chen Q."/>
            <person name="Chen Z."/>
            <person name="Lan J."/>
            <person name="Che J."/>
            <person name="Ge C."/>
            <person name="Shi H."/>
            <person name="Pan Z."/>
            <person name="Liu X."/>
        </authorList>
    </citation>
    <scope>NUCLEOTIDE SEQUENCE [LARGE SCALE GENOMIC DNA]</scope>
    <source>
        <strain evidence="4">FJAT-27997</strain>
    </source>
</reference>
<accession>A0A0K9GTH9</accession>
<evidence type="ECO:0000259" key="2">
    <source>
        <dbReference type="Pfam" id="PF13115"/>
    </source>
</evidence>
<evidence type="ECO:0000313" key="4">
    <source>
        <dbReference type="Proteomes" id="UP000037146"/>
    </source>
</evidence>
<dbReference type="PATRIC" id="fig|1679170.3.peg.2433"/>
<dbReference type="InterPro" id="IPR032693">
    <property type="entry name" value="YtkA-like_dom"/>
</dbReference>
<dbReference type="RefSeq" id="WP_049681308.1">
    <property type="nucleotide sequence ID" value="NZ_LFZW01000001.1"/>
</dbReference>
<evidence type="ECO:0000313" key="3">
    <source>
        <dbReference type="EMBL" id="KMY49955.1"/>
    </source>
</evidence>
<comment type="caution">
    <text evidence="3">The sequence shown here is derived from an EMBL/GenBank/DDBJ whole genome shotgun (WGS) entry which is preliminary data.</text>
</comment>
<protein>
    <recommendedName>
        <fullName evidence="2">YtkA-like domain-containing protein</fullName>
    </recommendedName>
</protein>
<dbReference type="Pfam" id="PF13115">
    <property type="entry name" value="YtkA"/>
    <property type="match status" value="1"/>
</dbReference>
<feature type="domain" description="YtkA-like" evidence="2">
    <location>
        <begin position="30"/>
        <end position="112"/>
    </location>
</feature>
<sequence length="154" mass="17465">MRKCFFILLAFILVCIMSGCKTTSSTSQEKMQVIEADILLPDVVLLNQEYIFKVHVTQGSSNVDDAKDVQFEIWNATNTQDSEMLQAEFTGNGTYTVSKRFSKDGVYYVQTHVTARGLHVMPKKQLMVGDVSEEEINALREEPIKKSNHQGHHH</sequence>
<dbReference type="STRING" id="1679170.AC625_10860"/>
<name>A0A0K9GTH9_9BACI</name>
<organism evidence="3 4">
    <name type="scientific">Peribacillus loiseleuriae</name>
    <dbReference type="NCBI Taxonomy" id="1679170"/>
    <lineage>
        <taxon>Bacteria</taxon>
        <taxon>Bacillati</taxon>
        <taxon>Bacillota</taxon>
        <taxon>Bacilli</taxon>
        <taxon>Bacillales</taxon>
        <taxon>Bacillaceae</taxon>
        <taxon>Peribacillus</taxon>
    </lineage>
</organism>
<gene>
    <name evidence="3" type="ORF">AC625_10860</name>
</gene>
<feature type="chain" id="PRO_5038740445" description="YtkA-like domain-containing protein" evidence="1">
    <location>
        <begin position="24"/>
        <end position="154"/>
    </location>
</feature>
<dbReference type="AlphaFoldDB" id="A0A0K9GTH9"/>
<dbReference type="PROSITE" id="PS51257">
    <property type="entry name" value="PROKAR_LIPOPROTEIN"/>
    <property type="match status" value="1"/>
</dbReference>
<dbReference type="EMBL" id="LFZW01000001">
    <property type="protein sequence ID" value="KMY49955.1"/>
    <property type="molecule type" value="Genomic_DNA"/>
</dbReference>
<dbReference type="Proteomes" id="UP000037146">
    <property type="component" value="Unassembled WGS sequence"/>
</dbReference>